<gene>
    <name evidence="1" type="ORF">E2C01_087700</name>
</gene>
<comment type="caution">
    <text evidence="1">The sequence shown here is derived from an EMBL/GenBank/DDBJ whole genome shotgun (WGS) entry which is preliminary data.</text>
</comment>
<organism evidence="1 2">
    <name type="scientific">Portunus trituberculatus</name>
    <name type="common">Swimming crab</name>
    <name type="synonym">Neptunus trituberculatus</name>
    <dbReference type="NCBI Taxonomy" id="210409"/>
    <lineage>
        <taxon>Eukaryota</taxon>
        <taxon>Metazoa</taxon>
        <taxon>Ecdysozoa</taxon>
        <taxon>Arthropoda</taxon>
        <taxon>Crustacea</taxon>
        <taxon>Multicrustacea</taxon>
        <taxon>Malacostraca</taxon>
        <taxon>Eumalacostraca</taxon>
        <taxon>Eucarida</taxon>
        <taxon>Decapoda</taxon>
        <taxon>Pleocyemata</taxon>
        <taxon>Brachyura</taxon>
        <taxon>Eubrachyura</taxon>
        <taxon>Portunoidea</taxon>
        <taxon>Portunidae</taxon>
        <taxon>Portuninae</taxon>
        <taxon>Portunus</taxon>
    </lineage>
</organism>
<sequence length="130" mass="15230">MPDTSTCPRTNSEGERFKRLAWKNHDYRYDPRLSARDATIVHIRSPYIKGSLYLLLGRQGKPLMVRRDWESLNMVWPALIASQHSEKPSIIRLMNALSDTVFYYMELFTIYQQGRGPAKGKKKKVRNRLT</sequence>
<evidence type="ECO:0000313" key="1">
    <source>
        <dbReference type="EMBL" id="MPC92603.1"/>
    </source>
</evidence>
<evidence type="ECO:0000313" key="2">
    <source>
        <dbReference type="Proteomes" id="UP000324222"/>
    </source>
</evidence>
<dbReference type="Proteomes" id="UP000324222">
    <property type="component" value="Unassembled WGS sequence"/>
</dbReference>
<name>A0A5B7JE30_PORTR</name>
<reference evidence="1 2" key="1">
    <citation type="submission" date="2019-05" db="EMBL/GenBank/DDBJ databases">
        <title>Another draft genome of Portunus trituberculatus and its Hox gene families provides insights of decapod evolution.</title>
        <authorList>
            <person name="Jeong J.-H."/>
            <person name="Song I."/>
            <person name="Kim S."/>
            <person name="Choi T."/>
            <person name="Kim D."/>
            <person name="Ryu S."/>
            <person name="Kim W."/>
        </authorList>
    </citation>
    <scope>NUCLEOTIDE SEQUENCE [LARGE SCALE GENOMIC DNA]</scope>
    <source>
        <tissue evidence="1">Muscle</tissue>
    </source>
</reference>
<dbReference type="AlphaFoldDB" id="A0A5B7JE30"/>
<protein>
    <submittedName>
        <fullName evidence="1">Uncharacterized protein</fullName>
    </submittedName>
</protein>
<dbReference type="EMBL" id="VSRR010091875">
    <property type="protein sequence ID" value="MPC92603.1"/>
    <property type="molecule type" value="Genomic_DNA"/>
</dbReference>
<proteinExistence type="predicted"/>
<dbReference type="OrthoDB" id="17907at2759"/>
<keyword evidence="2" id="KW-1185">Reference proteome</keyword>
<accession>A0A5B7JE30</accession>